<reference evidence="1" key="2">
    <citation type="submission" date="2022-01" db="EMBL/GenBank/DDBJ databases">
        <authorList>
            <person name="Yamashiro T."/>
            <person name="Shiraishi A."/>
            <person name="Satake H."/>
            <person name="Nakayama K."/>
        </authorList>
    </citation>
    <scope>NUCLEOTIDE SEQUENCE</scope>
</reference>
<protein>
    <submittedName>
        <fullName evidence="1">Uncharacterized protein</fullName>
    </submittedName>
</protein>
<dbReference type="EMBL" id="BQNB010021621">
    <property type="protein sequence ID" value="GJU08326.1"/>
    <property type="molecule type" value="Genomic_DNA"/>
</dbReference>
<reference evidence="1" key="1">
    <citation type="journal article" date="2022" name="Int. J. Mol. Sci.">
        <title>Draft Genome of Tanacetum Coccineum: Genomic Comparison of Closely Related Tanacetum-Family Plants.</title>
        <authorList>
            <person name="Yamashiro T."/>
            <person name="Shiraishi A."/>
            <person name="Nakayama K."/>
            <person name="Satake H."/>
        </authorList>
    </citation>
    <scope>NUCLEOTIDE SEQUENCE</scope>
</reference>
<gene>
    <name evidence="1" type="ORF">Tco_1124756</name>
</gene>
<sequence length="50" mass="5517">YVLYDWVSKASVLVKFSIKLSIGESPESSWELSAKCGGTYVDGRVVDDCE</sequence>
<organism evidence="1 2">
    <name type="scientific">Tanacetum coccineum</name>
    <dbReference type="NCBI Taxonomy" id="301880"/>
    <lineage>
        <taxon>Eukaryota</taxon>
        <taxon>Viridiplantae</taxon>
        <taxon>Streptophyta</taxon>
        <taxon>Embryophyta</taxon>
        <taxon>Tracheophyta</taxon>
        <taxon>Spermatophyta</taxon>
        <taxon>Magnoliopsida</taxon>
        <taxon>eudicotyledons</taxon>
        <taxon>Gunneridae</taxon>
        <taxon>Pentapetalae</taxon>
        <taxon>asterids</taxon>
        <taxon>campanulids</taxon>
        <taxon>Asterales</taxon>
        <taxon>Asteraceae</taxon>
        <taxon>Asteroideae</taxon>
        <taxon>Anthemideae</taxon>
        <taxon>Anthemidinae</taxon>
        <taxon>Tanacetum</taxon>
    </lineage>
</organism>
<feature type="non-terminal residue" evidence="1">
    <location>
        <position position="1"/>
    </location>
</feature>
<comment type="caution">
    <text evidence="1">The sequence shown here is derived from an EMBL/GenBank/DDBJ whole genome shotgun (WGS) entry which is preliminary data.</text>
</comment>
<keyword evidence="2" id="KW-1185">Reference proteome</keyword>
<proteinExistence type="predicted"/>
<evidence type="ECO:0000313" key="1">
    <source>
        <dbReference type="EMBL" id="GJU08326.1"/>
    </source>
</evidence>
<dbReference type="Proteomes" id="UP001151760">
    <property type="component" value="Unassembled WGS sequence"/>
</dbReference>
<evidence type="ECO:0000313" key="2">
    <source>
        <dbReference type="Proteomes" id="UP001151760"/>
    </source>
</evidence>
<accession>A0ABQ5J7N9</accession>
<name>A0ABQ5J7N9_9ASTR</name>